<gene>
    <name evidence="2" type="ORF">BECKDK2373C_GA0170839_10177</name>
</gene>
<dbReference type="Pfam" id="PF18737">
    <property type="entry name" value="HEPN_MAE_28990"/>
    <property type="match status" value="1"/>
</dbReference>
<dbReference type="EMBL" id="CAADEY010000017">
    <property type="protein sequence ID" value="VFJ47083.1"/>
    <property type="molecule type" value="Genomic_DNA"/>
</dbReference>
<feature type="domain" description="MAE-28990/MAE-18760-like HEPN" evidence="1">
    <location>
        <begin position="2"/>
        <end position="236"/>
    </location>
</feature>
<protein>
    <recommendedName>
        <fullName evidence="1">MAE-28990/MAE-18760-like HEPN domain-containing protein</fullName>
    </recommendedName>
</protein>
<sequence length="250" mass="27978">MQELGQAFEERLQEIGTYLEFLEGVENAVRSGPPRIGTSGTLITVQQQRILYSGVFLQLYNLVEATIVNCLNSITETALRAGTWFPGDLTNEIRSEWVRVMAKTHTDLNYQNRLKSAVELCNHLVSPLPVSSFKLESGNSGNWDDIAIYKITDRLGITLEIKPETNEAIKRSFKDGQGPLMLVRNLRNSLAHGSISFAECGQNLTATELRDLTTRIANYMREVVQAFAVHIANHEYLEPAKRPVRARAGS</sequence>
<evidence type="ECO:0000313" key="2">
    <source>
        <dbReference type="EMBL" id="VFJ47083.1"/>
    </source>
</evidence>
<organism evidence="2">
    <name type="scientific">Candidatus Kentrum sp. DK</name>
    <dbReference type="NCBI Taxonomy" id="2126562"/>
    <lineage>
        <taxon>Bacteria</taxon>
        <taxon>Pseudomonadati</taxon>
        <taxon>Pseudomonadota</taxon>
        <taxon>Gammaproteobacteria</taxon>
        <taxon>Candidatus Kentrum</taxon>
    </lineage>
</organism>
<reference evidence="2" key="1">
    <citation type="submission" date="2019-02" db="EMBL/GenBank/DDBJ databases">
        <authorList>
            <person name="Gruber-Vodicka R. H."/>
            <person name="Seah K. B. B."/>
        </authorList>
    </citation>
    <scope>NUCLEOTIDE SEQUENCE</scope>
    <source>
        <strain evidence="2">BECK_DK161</strain>
    </source>
</reference>
<dbReference type="AlphaFoldDB" id="A0A450S5E1"/>
<name>A0A450S5E1_9GAMM</name>
<proteinExistence type="predicted"/>
<evidence type="ECO:0000259" key="1">
    <source>
        <dbReference type="Pfam" id="PF18737"/>
    </source>
</evidence>
<dbReference type="InterPro" id="IPR040788">
    <property type="entry name" value="HEPN_MAE_28990"/>
</dbReference>
<accession>A0A450S5E1</accession>